<feature type="transmembrane region" description="Helical" evidence="7">
    <location>
        <begin position="139"/>
        <end position="159"/>
    </location>
</feature>
<keyword evidence="3" id="KW-1003">Cell membrane</keyword>
<evidence type="ECO:0000256" key="6">
    <source>
        <dbReference type="ARBA" id="ARBA00023136"/>
    </source>
</evidence>
<feature type="transmembrane region" description="Helical" evidence="7">
    <location>
        <begin position="306"/>
        <end position="326"/>
    </location>
</feature>
<dbReference type="RefSeq" id="WP_343985527.1">
    <property type="nucleotide sequence ID" value="NZ_BAAAJG010000026.1"/>
</dbReference>
<dbReference type="InterPro" id="IPR011701">
    <property type="entry name" value="MFS"/>
</dbReference>
<dbReference type="InterPro" id="IPR020846">
    <property type="entry name" value="MFS_dom"/>
</dbReference>
<feature type="transmembrane region" description="Helical" evidence="7">
    <location>
        <begin position="12"/>
        <end position="39"/>
    </location>
</feature>
<feature type="transmembrane region" description="Helical" evidence="7">
    <location>
        <begin position="269"/>
        <end position="294"/>
    </location>
</feature>
<evidence type="ECO:0000313" key="10">
    <source>
        <dbReference type="Proteomes" id="UP001597145"/>
    </source>
</evidence>
<evidence type="ECO:0000256" key="3">
    <source>
        <dbReference type="ARBA" id="ARBA00022475"/>
    </source>
</evidence>
<evidence type="ECO:0000256" key="5">
    <source>
        <dbReference type="ARBA" id="ARBA00022989"/>
    </source>
</evidence>
<dbReference type="PANTHER" id="PTHR42718:SF47">
    <property type="entry name" value="METHYL VIOLOGEN RESISTANCE PROTEIN SMVA"/>
    <property type="match status" value="1"/>
</dbReference>
<reference evidence="10" key="1">
    <citation type="journal article" date="2019" name="Int. J. Syst. Evol. Microbiol.">
        <title>The Global Catalogue of Microorganisms (GCM) 10K type strain sequencing project: providing services to taxonomists for standard genome sequencing and annotation.</title>
        <authorList>
            <consortium name="The Broad Institute Genomics Platform"/>
            <consortium name="The Broad Institute Genome Sequencing Center for Infectious Disease"/>
            <person name="Wu L."/>
            <person name="Ma J."/>
        </authorList>
    </citation>
    <scope>NUCLEOTIDE SEQUENCE [LARGE SCALE GENOMIC DNA]</scope>
    <source>
        <strain evidence="10">JCM 12165</strain>
    </source>
</reference>
<feature type="transmembrane region" description="Helical" evidence="7">
    <location>
        <begin position="359"/>
        <end position="385"/>
    </location>
</feature>
<dbReference type="PROSITE" id="PS50850">
    <property type="entry name" value="MFS"/>
    <property type="match status" value="1"/>
</dbReference>
<comment type="subcellular location">
    <subcellularLocation>
        <location evidence="1">Cell membrane</location>
        <topology evidence="1">Multi-pass membrane protein</topology>
    </subcellularLocation>
</comment>
<accession>A0ABW4FT97</accession>
<feature type="transmembrane region" description="Helical" evidence="7">
    <location>
        <begin position="165"/>
        <end position="189"/>
    </location>
</feature>
<evidence type="ECO:0000313" key="9">
    <source>
        <dbReference type="EMBL" id="MFD1533540.1"/>
    </source>
</evidence>
<dbReference type="EMBL" id="JBHUCP010000025">
    <property type="protein sequence ID" value="MFD1533540.1"/>
    <property type="molecule type" value="Genomic_DNA"/>
</dbReference>
<keyword evidence="5 7" id="KW-1133">Transmembrane helix</keyword>
<dbReference type="PANTHER" id="PTHR42718">
    <property type="entry name" value="MAJOR FACILITATOR SUPERFAMILY MULTIDRUG TRANSPORTER MFSC"/>
    <property type="match status" value="1"/>
</dbReference>
<feature type="transmembrane region" description="Helical" evidence="7">
    <location>
        <begin position="333"/>
        <end position="353"/>
    </location>
</feature>
<feature type="transmembrane region" description="Helical" evidence="7">
    <location>
        <begin position="106"/>
        <end position="127"/>
    </location>
</feature>
<dbReference type="Pfam" id="PF07690">
    <property type="entry name" value="MFS_1"/>
    <property type="match status" value="1"/>
</dbReference>
<gene>
    <name evidence="9" type="ORF">ACFSCY_29355</name>
</gene>
<name>A0ABW4FT97_9PSEU</name>
<dbReference type="InterPro" id="IPR036259">
    <property type="entry name" value="MFS_trans_sf"/>
</dbReference>
<feature type="transmembrane region" description="Helical" evidence="7">
    <location>
        <begin position="81"/>
        <end position="100"/>
    </location>
</feature>
<feature type="transmembrane region" description="Helical" evidence="7">
    <location>
        <begin position="201"/>
        <end position="217"/>
    </location>
</feature>
<dbReference type="Gene3D" id="1.20.1250.20">
    <property type="entry name" value="MFS general substrate transporter like domains"/>
    <property type="match status" value="1"/>
</dbReference>
<keyword evidence="2" id="KW-0813">Transport</keyword>
<dbReference type="SUPFAM" id="SSF103473">
    <property type="entry name" value="MFS general substrate transporter"/>
    <property type="match status" value="1"/>
</dbReference>
<protein>
    <submittedName>
        <fullName evidence="9">MFS transporter</fullName>
    </submittedName>
</protein>
<feature type="transmembrane region" description="Helical" evidence="7">
    <location>
        <begin position="476"/>
        <end position="497"/>
    </location>
</feature>
<evidence type="ECO:0000256" key="7">
    <source>
        <dbReference type="SAM" id="Phobius"/>
    </source>
</evidence>
<keyword evidence="6 7" id="KW-0472">Membrane</keyword>
<evidence type="ECO:0000256" key="1">
    <source>
        <dbReference type="ARBA" id="ARBA00004651"/>
    </source>
</evidence>
<keyword evidence="10" id="KW-1185">Reference proteome</keyword>
<proteinExistence type="predicted"/>
<feature type="transmembrane region" description="Helical" evidence="7">
    <location>
        <begin position="229"/>
        <end position="248"/>
    </location>
</feature>
<evidence type="ECO:0000256" key="2">
    <source>
        <dbReference type="ARBA" id="ARBA00022448"/>
    </source>
</evidence>
<evidence type="ECO:0000259" key="8">
    <source>
        <dbReference type="PROSITE" id="PS50850"/>
    </source>
</evidence>
<evidence type="ECO:0000256" key="4">
    <source>
        <dbReference type="ARBA" id="ARBA00022692"/>
    </source>
</evidence>
<feature type="transmembrane region" description="Helical" evidence="7">
    <location>
        <begin position="406"/>
        <end position="427"/>
    </location>
</feature>
<comment type="caution">
    <text evidence="9">The sequence shown here is derived from an EMBL/GenBank/DDBJ whole genome shotgun (WGS) entry which is preliminary data.</text>
</comment>
<keyword evidence="4 7" id="KW-0812">Transmembrane</keyword>
<dbReference type="Proteomes" id="UP001597145">
    <property type="component" value="Unassembled WGS sequence"/>
</dbReference>
<organism evidence="9 10">
    <name type="scientific">Pseudonocardia aurantiaca</name>
    <dbReference type="NCBI Taxonomy" id="75290"/>
    <lineage>
        <taxon>Bacteria</taxon>
        <taxon>Bacillati</taxon>
        <taxon>Actinomycetota</taxon>
        <taxon>Actinomycetes</taxon>
        <taxon>Pseudonocardiales</taxon>
        <taxon>Pseudonocardiaceae</taxon>
        <taxon>Pseudonocardia</taxon>
    </lineage>
</organism>
<feature type="transmembrane region" description="Helical" evidence="7">
    <location>
        <begin position="51"/>
        <end position="69"/>
    </location>
</feature>
<sequence>MTDVTERAGRREWAGLAVLTLPALLASMDLSVLFMASPWLAADLQPTGPQLLWILDVYGFLMAGLLLTMGALGDRIGRRKVLLLGAAAFGAASVLAAYSTTTEMLILARALLGVGGATLAPSTLALIRTMFREETERRAAIGAWTAAFTGGVALGPIVGGLLLEHFWWGSVFLINVPVMVALLVIGPLLLPESREAAPGRFDLPGAAMSIVAVLLLVHGGKEIAHVGAVHWPGATAVVLGLAVGVVFVRRQARLADPLVDVRLFRSGAFSSSFAAYTVIVVCSAGMGLLAVQYLQVVLGIAPFAAALWQLPTIAGTIIGIFVATTLGRAVRPAAIAVAGLLVAAAGFVLVSTLDVESSVVALIGGYTVLTAGTGMVAARAIDVIVSAAPPDRAGSAAALGETGAEFGGALGIAALGSIAAAVYRAGIVGELPSGLPPGAAEAATATVGGAVGTAEQLPTELAEPLLTAAQRSFAEAFTTTALVGAGLLVVTAGAVALQMRNAREMQRS</sequence>
<dbReference type="CDD" id="cd17321">
    <property type="entry name" value="MFS_MMR_MDR_like"/>
    <property type="match status" value="1"/>
</dbReference>
<feature type="domain" description="Major facilitator superfamily (MFS) profile" evidence="8">
    <location>
        <begin position="15"/>
        <end position="503"/>
    </location>
</feature>